<dbReference type="RefSeq" id="XP_014176774.1">
    <property type="nucleotide sequence ID" value="XM_014321299.1"/>
</dbReference>
<feature type="compositionally biased region" description="Basic and acidic residues" evidence="1">
    <location>
        <begin position="566"/>
        <end position="580"/>
    </location>
</feature>
<dbReference type="PANTHER" id="PTHR15921:SF3">
    <property type="entry name" value="PRE-MRNA CLEAVAGE COMPLEX 2 PROTEIN PCF11"/>
    <property type="match status" value="1"/>
</dbReference>
<dbReference type="Pfam" id="PF04818">
    <property type="entry name" value="CID"/>
    <property type="match status" value="1"/>
</dbReference>
<dbReference type="PROSITE" id="PS51391">
    <property type="entry name" value="CID"/>
    <property type="match status" value="1"/>
</dbReference>
<name>J6EMC9_TRIAS</name>
<dbReference type="KEGG" id="tasa:A1Q1_06090"/>
<feature type="domain" description="CID" evidence="2">
    <location>
        <begin position="21"/>
        <end position="162"/>
    </location>
</feature>
<dbReference type="HOGENOM" id="CLU_015606_2_0_1"/>
<dbReference type="GO" id="GO:0006369">
    <property type="term" value="P:termination of RNA polymerase II transcription"/>
    <property type="evidence" value="ECO:0007669"/>
    <property type="project" value="InterPro"/>
</dbReference>
<dbReference type="Pfam" id="PF21936">
    <property type="entry name" value="Pcf11_C"/>
    <property type="match status" value="1"/>
</dbReference>
<dbReference type="GO" id="GO:0005849">
    <property type="term" value="C:mRNA cleavage factor complex"/>
    <property type="evidence" value="ECO:0007669"/>
    <property type="project" value="TreeGrafter"/>
</dbReference>
<dbReference type="GeneID" id="25989602"/>
<reference evidence="3 4" key="1">
    <citation type="journal article" date="2012" name="Eukaryot. Cell">
        <title>Draft genome sequence of CBS 2479, the standard type strain of Trichosporon asahii.</title>
        <authorList>
            <person name="Yang R.Y."/>
            <person name="Li H.T."/>
            <person name="Zhu H."/>
            <person name="Zhou G.P."/>
            <person name="Wang M."/>
            <person name="Wang L."/>
        </authorList>
    </citation>
    <scope>NUCLEOTIDE SEQUENCE [LARGE SCALE GENOMIC DNA]</scope>
    <source>
        <strain evidence="4">ATCC 90039 / CBS 2479 / JCM 2466 / KCTC 7840 / NCYC 2677 / UAMH 7654</strain>
    </source>
</reference>
<dbReference type="SUPFAM" id="SSF48464">
    <property type="entry name" value="ENTH/VHS domain"/>
    <property type="match status" value="1"/>
</dbReference>
<protein>
    <submittedName>
        <fullName evidence="3">Cleavage/polyadenylation specificity factor</fullName>
    </submittedName>
</protein>
<dbReference type="AlphaFoldDB" id="J6EMC9"/>
<dbReference type="VEuPathDB" id="FungiDB:A1Q1_06090"/>
<dbReference type="Gene3D" id="1.25.40.90">
    <property type="match status" value="1"/>
</dbReference>
<dbReference type="Proteomes" id="UP000002748">
    <property type="component" value="Unassembled WGS sequence"/>
</dbReference>
<dbReference type="InterPro" id="IPR045154">
    <property type="entry name" value="PCF11-like"/>
</dbReference>
<proteinExistence type="predicted"/>
<dbReference type="GO" id="GO:0003729">
    <property type="term" value="F:mRNA binding"/>
    <property type="evidence" value="ECO:0007669"/>
    <property type="project" value="InterPro"/>
</dbReference>
<dbReference type="OrthoDB" id="2129491at2759"/>
<feature type="region of interest" description="Disordered" evidence="1">
    <location>
        <begin position="534"/>
        <end position="611"/>
    </location>
</feature>
<dbReference type="GO" id="GO:0000993">
    <property type="term" value="F:RNA polymerase II complex binding"/>
    <property type="evidence" value="ECO:0007669"/>
    <property type="project" value="InterPro"/>
</dbReference>
<evidence type="ECO:0000256" key="1">
    <source>
        <dbReference type="SAM" id="MobiDB-lite"/>
    </source>
</evidence>
<dbReference type="InterPro" id="IPR047415">
    <property type="entry name" value="Pcf11_CID"/>
</dbReference>
<feature type="region of interest" description="Disordered" evidence="1">
    <location>
        <begin position="247"/>
        <end position="292"/>
    </location>
</feature>
<evidence type="ECO:0000313" key="4">
    <source>
        <dbReference type="Proteomes" id="UP000002748"/>
    </source>
</evidence>
<dbReference type="PANTHER" id="PTHR15921">
    <property type="entry name" value="PRE-MRNA CLEAVAGE COMPLEX II"/>
    <property type="match status" value="1"/>
</dbReference>
<dbReference type="SMART" id="SM00582">
    <property type="entry name" value="RPR"/>
    <property type="match status" value="1"/>
</dbReference>
<dbReference type="EMBL" id="ALBS01000326">
    <property type="protein sequence ID" value="EJT45474.1"/>
    <property type="molecule type" value="Genomic_DNA"/>
</dbReference>
<organism evidence="3 4">
    <name type="scientific">Trichosporon asahii var. asahii (strain ATCC 90039 / CBS 2479 / JCM 2466 / KCTC 7840 / NBRC 103889/ NCYC 2677 / UAMH 7654)</name>
    <name type="common">Yeast</name>
    <dbReference type="NCBI Taxonomy" id="1186058"/>
    <lineage>
        <taxon>Eukaryota</taxon>
        <taxon>Fungi</taxon>
        <taxon>Dikarya</taxon>
        <taxon>Basidiomycota</taxon>
        <taxon>Agaricomycotina</taxon>
        <taxon>Tremellomycetes</taxon>
        <taxon>Trichosporonales</taxon>
        <taxon>Trichosporonaceae</taxon>
        <taxon>Trichosporon</taxon>
    </lineage>
</organism>
<feature type="compositionally biased region" description="Pro residues" evidence="1">
    <location>
        <begin position="280"/>
        <end position="292"/>
    </location>
</feature>
<dbReference type="CDD" id="cd16982">
    <property type="entry name" value="CID_Pcf11"/>
    <property type="match status" value="1"/>
</dbReference>
<dbReference type="InterPro" id="IPR006569">
    <property type="entry name" value="CID_dom"/>
</dbReference>
<gene>
    <name evidence="3" type="ORF">A1Q1_06090</name>
</gene>
<accession>J6EMC9</accession>
<evidence type="ECO:0000259" key="2">
    <source>
        <dbReference type="PROSITE" id="PS51391"/>
    </source>
</evidence>
<dbReference type="InterPro" id="IPR054127">
    <property type="entry name" value="Pcf11_C"/>
</dbReference>
<dbReference type="FunFam" id="1.25.40.90:FF:000016">
    <property type="entry name" value="mRNA cleavage factor complex component Pcf11"/>
    <property type="match status" value="1"/>
</dbReference>
<feature type="compositionally biased region" description="Low complexity" evidence="1">
    <location>
        <begin position="537"/>
        <end position="546"/>
    </location>
</feature>
<dbReference type="GO" id="GO:0031124">
    <property type="term" value="P:mRNA 3'-end processing"/>
    <property type="evidence" value="ECO:0007669"/>
    <property type="project" value="InterPro"/>
</dbReference>
<dbReference type="GO" id="GO:0005737">
    <property type="term" value="C:cytoplasm"/>
    <property type="evidence" value="ECO:0007669"/>
    <property type="project" value="TreeGrafter"/>
</dbReference>
<dbReference type="InterPro" id="IPR008942">
    <property type="entry name" value="ENTH_VHS"/>
</dbReference>
<comment type="caution">
    <text evidence="3">The sequence shown here is derived from an EMBL/GenBank/DDBJ whole genome shotgun (WGS) entry which is preliminary data.</text>
</comment>
<evidence type="ECO:0000313" key="3">
    <source>
        <dbReference type="EMBL" id="EJT45474.1"/>
    </source>
</evidence>
<sequence>MYGHYPPPQHQQPNHGGYYPPPDPFRAWYADRLSELTFNSRPIIQNLSIEAMKQRDQNNWQAMQAIVEEIEGAVLRAPPQGKLPLLYLIDSISKNVGAPYTDKLLPPIMPRLYLRAYREVDGVTKSKMEEMLKLWRTGGPYGAELYPAGVREEVERGIFGSALPAVGPPVPPAVSTPPQQLTQQSVQATLRAFLREKEEEMAQEFSMAKAKRVDVLVKIDQLLSSTQVSQNELVDIMEKIRAMQAGKETGAAPVSRPPPAQPNFQPRAPYPPSQAGGFPQPTPTYPPFPTQPPASYRSPLGAGAVPTPPPAATPLAVPGNLNVADILKNLSGVLSQTHTPEPAPTATPKDSLQSYEDMILALDMKVDVFDLSKLSLPVSHLPVRCKQCGMRFQEGENNLQAHMDWHFRRNRKERETEGRGAHRRWLPRAGEWINESNEAGPSSPVKQEATLASANKLSAERIAALRRKWVRAPSDPNNAPPCPICKDQFKPEFSEDEEEWVFMNAVDVHGTIYHATCRAEKMSTVAAKRLLANEPRGGSASPGPAGEDIPSPGTKRKAEEESDAASEGKRAKVEDVKPDVSGDAAAEPAVQTPPEGGAVKTEPETEANGEA</sequence>